<dbReference type="RefSeq" id="WP_229662165.1">
    <property type="nucleotide sequence ID" value="NZ_BAABFW010000015.1"/>
</dbReference>
<dbReference type="SUPFAM" id="SSF63825">
    <property type="entry name" value="YWTD domain"/>
    <property type="match status" value="1"/>
</dbReference>
<dbReference type="Pfam" id="PF08450">
    <property type="entry name" value="SGL"/>
    <property type="match status" value="1"/>
</dbReference>
<dbReference type="PANTHER" id="PTHR47197:SF3">
    <property type="entry name" value="DIHYDRO-HEME D1 DEHYDROGENASE"/>
    <property type="match status" value="1"/>
</dbReference>
<gene>
    <name evidence="3" type="ORF">GCM10011372_13960</name>
</gene>
<evidence type="ECO:0000256" key="1">
    <source>
        <dbReference type="SAM" id="SignalP"/>
    </source>
</evidence>
<accession>A0A917PGE1</accession>
<protein>
    <recommendedName>
        <fullName evidence="2">SMP-30/Gluconolactonase/LRE-like region domain-containing protein</fullName>
    </recommendedName>
</protein>
<reference evidence="3" key="1">
    <citation type="journal article" date="2014" name="Int. J. Syst. Evol. Microbiol.">
        <title>Complete genome sequence of Corynebacterium casei LMG S-19264T (=DSM 44701T), isolated from a smear-ripened cheese.</title>
        <authorList>
            <consortium name="US DOE Joint Genome Institute (JGI-PGF)"/>
            <person name="Walter F."/>
            <person name="Albersmeier A."/>
            <person name="Kalinowski J."/>
            <person name="Ruckert C."/>
        </authorList>
    </citation>
    <scope>NUCLEOTIDE SEQUENCE</scope>
    <source>
        <strain evidence="3">CGMCC 1.8984</strain>
    </source>
</reference>
<proteinExistence type="predicted"/>
<reference evidence="3" key="2">
    <citation type="submission" date="2020-09" db="EMBL/GenBank/DDBJ databases">
        <authorList>
            <person name="Sun Q."/>
            <person name="Zhou Y."/>
        </authorList>
    </citation>
    <scope>NUCLEOTIDE SEQUENCE</scope>
    <source>
        <strain evidence="3">CGMCC 1.8984</strain>
    </source>
</reference>
<keyword evidence="1" id="KW-0732">Signal</keyword>
<dbReference type="PANTHER" id="PTHR47197">
    <property type="entry name" value="PROTEIN NIRF"/>
    <property type="match status" value="1"/>
</dbReference>
<organism evidence="3 4">
    <name type="scientific">Agromyces bauzanensis</name>
    <dbReference type="NCBI Taxonomy" id="1308924"/>
    <lineage>
        <taxon>Bacteria</taxon>
        <taxon>Bacillati</taxon>
        <taxon>Actinomycetota</taxon>
        <taxon>Actinomycetes</taxon>
        <taxon>Micrococcales</taxon>
        <taxon>Microbacteriaceae</taxon>
        <taxon>Agromyces</taxon>
    </lineage>
</organism>
<feature type="chain" id="PRO_5038035280" description="SMP-30/Gluconolactonase/LRE-like region domain-containing protein" evidence="1">
    <location>
        <begin position="30"/>
        <end position="316"/>
    </location>
</feature>
<dbReference type="AlphaFoldDB" id="A0A917PGE1"/>
<evidence type="ECO:0000259" key="2">
    <source>
        <dbReference type="Pfam" id="PF08450"/>
    </source>
</evidence>
<keyword evidence="4" id="KW-1185">Reference proteome</keyword>
<feature type="domain" description="SMP-30/Gluconolactonase/LRE-like region" evidence="2">
    <location>
        <begin position="52"/>
        <end position="224"/>
    </location>
</feature>
<evidence type="ECO:0000313" key="4">
    <source>
        <dbReference type="Proteomes" id="UP000636956"/>
    </source>
</evidence>
<dbReference type="InterPro" id="IPR051200">
    <property type="entry name" value="Host-pathogen_enzymatic-act"/>
</dbReference>
<dbReference type="Proteomes" id="UP000636956">
    <property type="component" value="Unassembled WGS sequence"/>
</dbReference>
<sequence length="316" mass="32791">MSGRTVARTFTAATLTALLALTAAGAAQAAGSPSGGGPVEDLIELPDGFQPEGIAIDARGTAYVGSLADGDIYAADVHTGAGEVISQGPGTPSVGLTIDRHDRLFVAGGPSGTARVVDAATGEILASYQLTTNTSFVNDVVLTQDGAWFTDSLQAQLYFLPVGPSGALPDASEIRTVTLGDEWVQVAGFNANGIAMTPDHRALLVVNSSTGTLYRVDPVAEHTIAVDLGGTQVPNGDGLLVLGRKLYVVQNQPSQVAVFAMAAQGFSGRLVDTLTSPEFDIPTTVARYGDGLFLPNARFTTPPTPDTEYWVTRIER</sequence>
<dbReference type="EMBL" id="BMMD01000006">
    <property type="protein sequence ID" value="GGJ76877.1"/>
    <property type="molecule type" value="Genomic_DNA"/>
</dbReference>
<name>A0A917PGE1_9MICO</name>
<dbReference type="InterPro" id="IPR013658">
    <property type="entry name" value="SGL"/>
</dbReference>
<dbReference type="Gene3D" id="2.120.10.30">
    <property type="entry name" value="TolB, C-terminal domain"/>
    <property type="match status" value="1"/>
</dbReference>
<feature type="signal peptide" evidence="1">
    <location>
        <begin position="1"/>
        <end position="29"/>
    </location>
</feature>
<dbReference type="InterPro" id="IPR011042">
    <property type="entry name" value="6-blade_b-propeller_TolB-like"/>
</dbReference>
<evidence type="ECO:0000313" key="3">
    <source>
        <dbReference type="EMBL" id="GGJ76877.1"/>
    </source>
</evidence>
<comment type="caution">
    <text evidence="3">The sequence shown here is derived from an EMBL/GenBank/DDBJ whole genome shotgun (WGS) entry which is preliminary data.</text>
</comment>